<dbReference type="WBParaSite" id="EN70_10910">
    <property type="protein sequence ID" value="EN70_10910"/>
    <property type="gene ID" value="EN70_10910"/>
</dbReference>
<dbReference type="AlphaFoldDB" id="A0A1I7V8B4"/>
<dbReference type="Proteomes" id="UP000095285">
    <property type="component" value="Unassembled WGS sequence"/>
</dbReference>
<evidence type="ECO:0000313" key="2">
    <source>
        <dbReference type="Proteomes" id="UP000095285"/>
    </source>
</evidence>
<evidence type="ECO:0000313" key="3">
    <source>
        <dbReference type="WBParaSite" id="EN70_10910"/>
    </source>
</evidence>
<proteinExistence type="predicted"/>
<reference evidence="2" key="1">
    <citation type="submission" date="2012-04" db="EMBL/GenBank/DDBJ databases">
        <title>The Genome Sequence of Loa loa.</title>
        <authorList>
            <consortium name="The Broad Institute Genome Sequencing Platform"/>
            <consortium name="Broad Institute Genome Sequencing Center for Infectious Disease"/>
            <person name="Nutman T.B."/>
            <person name="Fink D.L."/>
            <person name="Russ C."/>
            <person name="Young S."/>
            <person name="Zeng Q."/>
            <person name="Gargeya S."/>
            <person name="Alvarado L."/>
            <person name="Berlin A."/>
            <person name="Chapman S.B."/>
            <person name="Chen Z."/>
            <person name="Freedman E."/>
            <person name="Gellesch M."/>
            <person name="Goldberg J."/>
            <person name="Griggs A."/>
            <person name="Gujja S."/>
            <person name="Heilman E.R."/>
            <person name="Heiman D."/>
            <person name="Howarth C."/>
            <person name="Mehta T."/>
            <person name="Neiman D."/>
            <person name="Pearson M."/>
            <person name="Roberts A."/>
            <person name="Saif S."/>
            <person name="Shea T."/>
            <person name="Shenoy N."/>
            <person name="Sisk P."/>
            <person name="Stolte C."/>
            <person name="Sykes S."/>
            <person name="White J."/>
            <person name="Yandava C."/>
            <person name="Haas B."/>
            <person name="Henn M.R."/>
            <person name="Nusbaum C."/>
            <person name="Birren B."/>
        </authorList>
    </citation>
    <scope>NUCLEOTIDE SEQUENCE [LARGE SCALE GENOMIC DNA]</scope>
</reference>
<evidence type="ECO:0000256" key="1">
    <source>
        <dbReference type="SAM" id="MobiDB-lite"/>
    </source>
</evidence>
<protein>
    <submittedName>
        <fullName evidence="3">Ski_Sno domain-containing protein</fullName>
    </submittedName>
</protein>
<sequence length="208" mass="23084">MAAGETSADKQDMETVFQTLTIEDGILAIKHVCESTITPHTAISPLRNLRHLLNGITAHSVTSLEEDMGDFLLEDNYFEDNWVHQSSALSWNSPHPEKTIPSTSNFPQTISDQLTPVNSSMSLPSNSRMYRLCWISDSEQDSISADANFSLNHFSSTMDSAYAGYGTDREDISNCSILNETSNLEQSDPSMTETNFPSSFFENGDETH</sequence>
<reference evidence="3" key="2">
    <citation type="submission" date="2016-11" db="UniProtKB">
        <authorList>
            <consortium name="WormBaseParasite"/>
        </authorList>
    </citation>
    <scope>IDENTIFICATION</scope>
</reference>
<organism evidence="2 3">
    <name type="scientific">Loa loa</name>
    <name type="common">Eye worm</name>
    <name type="synonym">Filaria loa</name>
    <dbReference type="NCBI Taxonomy" id="7209"/>
    <lineage>
        <taxon>Eukaryota</taxon>
        <taxon>Metazoa</taxon>
        <taxon>Ecdysozoa</taxon>
        <taxon>Nematoda</taxon>
        <taxon>Chromadorea</taxon>
        <taxon>Rhabditida</taxon>
        <taxon>Spirurina</taxon>
        <taxon>Spiruromorpha</taxon>
        <taxon>Filarioidea</taxon>
        <taxon>Onchocercidae</taxon>
        <taxon>Loa</taxon>
    </lineage>
</organism>
<name>A0A1I7V8B4_LOALO</name>
<keyword evidence="2" id="KW-1185">Reference proteome</keyword>
<feature type="compositionally biased region" description="Polar residues" evidence="1">
    <location>
        <begin position="184"/>
        <end position="201"/>
    </location>
</feature>
<accession>A0A1I7V8B4</accession>
<feature type="region of interest" description="Disordered" evidence="1">
    <location>
        <begin position="184"/>
        <end position="208"/>
    </location>
</feature>